<dbReference type="EMBL" id="JBHSPA010000041">
    <property type="protein sequence ID" value="MFC5828775.1"/>
    <property type="molecule type" value="Genomic_DNA"/>
</dbReference>
<dbReference type="Gene3D" id="3.90.220.20">
    <property type="entry name" value="DNA methylase specificity domains"/>
    <property type="match status" value="2"/>
</dbReference>
<dbReference type="RefSeq" id="WP_379518275.1">
    <property type="nucleotide sequence ID" value="NZ_JBHSPA010000041.1"/>
</dbReference>
<feature type="domain" description="Type I restriction modification DNA specificity" evidence="6">
    <location>
        <begin position="8"/>
        <end position="181"/>
    </location>
</feature>
<dbReference type="PANTHER" id="PTHR43140">
    <property type="entry name" value="TYPE-1 RESTRICTION ENZYME ECOKI SPECIFICITY PROTEIN"/>
    <property type="match status" value="1"/>
</dbReference>
<dbReference type="GO" id="GO:0004519">
    <property type="term" value="F:endonuclease activity"/>
    <property type="evidence" value="ECO:0007669"/>
    <property type="project" value="UniProtKB-KW"/>
</dbReference>
<keyword evidence="7" id="KW-0255">Endonuclease</keyword>
<dbReference type="InterPro" id="IPR000055">
    <property type="entry name" value="Restrct_endonuc_typeI_TRD"/>
</dbReference>
<dbReference type="Proteomes" id="UP001596058">
    <property type="component" value="Unassembled WGS sequence"/>
</dbReference>
<dbReference type="InterPro" id="IPR044946">
    <property type="entry name" value="Restrct_endonuc_typeI_TRD_sf"/>
</dbReference>
<evidence type="ECO:0000256" key="1">
    <source>
        <dbReference type="ARBA" id="ARBA00010923"/>
    </source>
</evidence>
<evidence type="ECO:0000313" key="8">
    <source>
        <dbReference type="Proteomes" id="UP001596058"/>
    </source>
</evidence>
<comment type="subunit">
    <text evidence="4">The methyltransferase is composed of M and S polypeptides.</text>
</comment>
<keyword evidence="3" id="KW-0238">DNA-binding</keyword>
<evidence type="ECO:0000256" key="3">
    <source>
        <dbReference type="ARBA" id="ARBA00023125"/>
    </source>
</evidence>
<keyword evidence="2" id="KW-0680">Restriction system</keyword>
<dbReference type="EC" id="3.1.21.-" evidence="7"/>
<feature type="region of interest" description="Disordered" evidence="5">
    <location>
        <begin position="435"/>
        <end position="498"/>
    </location>
</feature>
<keyword evidence="7" id="KW-0540">Nuclease</keyword>
<organism evidence="7 8">
    <name type="scientific">Nonomuraea insulae</name>
    <dbReference type="NCBI Taxonomy" id="1616787"/>
    <lineage>
        <taxon>Bacteria</taxon>
        <taxon>Bacillati</taxon>
        <taxon>Actinomycetota</taxon>
        <taxon>Actinomycetes</taxon>
        <taxon>Streptosporangiales</taxon>
        <taxon>Streptosporangiaceae</taxon>
        <taxon>Nonomuraea</taxon>
    </lineage>
</organism>
<dbReference type="SUPFAM" id="SSF116734">
    <property type="entry name" value="DNA methylase specificity domain"/>
    <property type="match status" value="2"/>
</dbReference>
<proteinExistence type="inferred from homology"/>
<keyword evidence="7" id="KW-0378">Hydrolase</keyword>
<dbReference type="GO" id="GO:0016787">
    <property type="term" value="F:hydrolase activity"/>
    <property type="evidence" value="ECO:0007669"/>
    <property type="project" value="UniProtKB-KW"/>
</dbReference>
<comment type="similarity">
    <text evidence="1">Belongs to the type-I restriction system S methylase family.</text>
</comment>
<sequence length="498" mass="55967">MTPLLPTPESWVWATLGEIADVVGGVTKDTKKQSDPAIPLVPYLRVANVQRGHLDLRHVTEIRVPQATAERLRLQPGDVLLNEGGDRDKLGRGWVWEGQIPNCIHQNHVFRARIHSGILHPKLLAWFANECAQKWFETNGKQTTNLASISMSKIQQLPVPIPPLDEQQRIIEALDRHLATLQTADEALKLACQKVGLLRKHVLIDAVPIPGPTHWRLARVSEVGTVDLGRQRHPDWHTGPNMRPYLRVANVFEDRIDIGDVMEMDFPPAIFERFRLAEDDILLNEGQSPEYLGRPAMYRGEPKDIAFTNSLLRFRAGSEVDPEWALLVFRRHMHAGRFMEETRITTNIAHLSATRFKSVEFPVPPLEEQRAIVQTVQRKLAGVAALSEELRLARVRATNLRNTLLDTAFRGYLVRQAEDDGSANQLLERIAAERATAEKSRHSLRSGKPRAQSVKTSLHGSGEKDSQGTRILPVPPATLSGIRTGEQESLFEQEEVSS</sequence>
<keyword evidence="8" id="KW-1185">Reference proteome</keyword>
<name>A0ABW1CVR1_9ACTN</name>
<evidence type="ECO:0000259" key="6">
    <source>
        <dbReference type="Pfam" id="PF01420"/>
    </source>
</evidence>
<feature type="domain" description="Type I restriction modification DNA specificity" evidence="6">
    <location>
        <begin position="304"/>
        <end position="378"/>
    </location>
</feature>
<reference evidence="8" key="1">
    <citation type="journal article" date="2019" name="Int. J. Syst. Evol. Microbiol.">
        <title>The Global Catalogue of Microorganisms (GCM) 10K type strain sequencing project: providing services to taxonomists for standard genome sequencing and annotation.</title>
        <authorList>
            <consortium name="The Broad Institute Genomics Platform"/>
            <consortium name="The Broad Institute Genome Sequencing Center for Infectious Disease"/>
            <person name="Wu L."/>
            <person name="Ma J."/>
        </authorList>
    </citation>
    <scope>NUCLEOTIDE SEQUENCE [LARGE SCALE GENOMIC DNA]</scope>
    <source>
        <strain evidence="8">CCUG 53903</strain>
    </source>
</reference>
<accession>A0ABW1CVR1</accession>
<feature type="compositionally biased region" description="Acidic residues" evidence="5">
    <location>
        <begin position="489"/>
        <end position="498"/>
    </location>
</feature>
<evidence type="ECO:0000256" key="4">
    <source>
        <dbReference type="ARBA" id="ARBA00038652"/>
    </source>
</evidence>
<evidence type="ECO:0000313" key="7">
    <source>
        <dbReference type="EMBL" id="MFC5828775.1"/>
    </source>
</evidence>
<comment type="caution">
    <text evidence="7">The sequence shown here is derived from an EMBL/GenBank/DDBJ whole genome shotgun (WGS) entry which is preliminary data.</text>
</comment>
<dbReference type="CDD" id="cd17253">
    <property type="entry name" value="RMtype1_S_Eco933I-TRD2-CR2_like"/>
    <property type="match status" value="2"/>
</dbReference>
<dbReference type="PANTHER" id="PTHR43140:SF1">
    <property type="entry name" value="TYPE I RESTRICTION ENZYME ECOKI SPECIFICITY SUBUNIT"/>
    <property type="match status" value="1"/>
</dbReference>
<gene>
    <name evidence="7" type="ORF">ACFPZ3_33325</name>
</gene>
<evidence type="ECO:0000256" key="2">
    <source>
        <dbReference type="ARBA" id="ARBA00022747"/>
    </source>
</evidence>
<dbReference type="InterPro" id="IPR051212">
    <property type="entry name" value="Type-I_RE_S_subunit"/>
</dbReference>
<protein>
    <submittedName>
        <fullName evidence="7">Restriction endonuclease subunit S</fullName>
        <ecNumber evidence="7">3.1.21.-</ecNumber>
    </submittedName>
</protein>
<dbReference type="Pfam" id="PF01420">
    <property type="entry name" value="Methylase_S"/>
    <property type="match status" value="2"/>
</dbReference>
<evidence type="ECO:0000256" key="5">
    <source>
        <dbReference type="SAM" id="MobiDB-lite"/>
    </source>
</evidence>